<dbReference type="GO" id="GO:0070403">
    <property type="term" value="F:NAD+ binding"/>
    <property type="evidence" value="ECO:0007669"/>
    <property type="project" value="InterPro"/>
</dbReference>
<dbReference type="Gene3D" id="3.40.50.1220">
    <property type="entry name" value="TPP-binding domain"/>
    <property type="match status" value="2"/>
</dbReference>
<dbReference type="PANTHER" id="PTHR11085:SF6">
    <property type="entry name" value="NAD-DEPENDENT PROTEIN DEACETYLASE SIRTUIN-2"/>
    <property type="match status" value="1"/>
</dbReference>
<organism evidence="9 10">
    <name type="scientific">Blyttiomyces helicus</name>
    <dbReference type="NCBI Taxonomy" id="388810"/>
    <lineage>
        <taxon>Eukaryota</taxon>
        <taxon>Fungi</taxon>
        <taxon>Fungi incertae sedis</taxon>
        <taxon>Chytridiomycota</taxon>
        <taxon>Chytridiomycota incertae sedis</taxon>
        <taxon>Chytridiomycetes</taxon>
        <taxon>Chytridiomycetes incertae sedis</taxon>
        <taxon>Blyttiomyces</taxon>
    </lineage>
</organism>
<evidence type="ECO:0000256" key="1">
    <source>
        <dbReference type="ARBA" id="ARBA00001947"/>
    </source>
</evidence>
<dbReference type="InterPro" id="IPR003000">
    <property type="entry name" value="Sirtuin"/>
</dbReference>
<dbReference type="OrthoDB" id="420264at2759"/>
<dbReference type="Proteomes" id="UP000269721">
    <property type="component" value="Unassembled WGS sequence"/>
</dbReference>
<reference evidence="10" key="1">
    <citation type="journal article" date="2018" name="Nat. Microbiol.">
        <title>Leveraging single-cell genomics to expand the fungal tree of life.</title>
        <authorList>
            <person name="Ahrendt S.R."/>
            <person name="Quandt C.A."/>
            <person name="Ciobanu D."/>
            <person name="Clum A."/>
            <person name="Salamov A."/>
            <person name="Andreopoulos B."/>
            <person name="Cheng J.F."/>
            <person name="Woyke T."/>
            <person name="Pelin A."/>
            <person name="Henrissat B."/>
            <person name="Reynolds N.K."/>
            <person name="Benny G.L."/>
            <person name="Smith M.E."/>
            <person name="James T.Y."/>
            <person name="Grigoriev I.V."/>
        </authorList>
    </citation>
    <scope>NUCLEOTIDE SEQUENCE [LARGE SCALE GENOMIC DNA]</scope>
</reference>
<dbReference type="PANTHER" id="PTHR11085">
    <property type="entry name" value="NAD-DEPENDENT PROTEIN DEACYLASE SIRTUIN-5, MITOCHONDRIAL-RELATED"/>
    <property type="match status" value="1"/>
</dbReference>
<dbReference type="EMBL" id="KZ999150">
    <property type="protein sequence ID" value="RKO85367.1"/>
    <property type="molecule type" value="Genomic_DNA"/>
</dbReference>
<sequence>MAGDLLPDGGLAEYCKRTGVKNVVVLSGEDISLSADPDFRSSGPGQIDNLQKYNIPNPEAIFNINYFRRDPQPFNTLASEIYPGNFSPTTSHSFVRLLAENGILLITSTPSNASPALTPISSSRCTAALQQPTHCIGPQVTDSIESETSTHDRSPPLAAKRDQRWKFASGGCGRTYPISWMQPYVDAATVPRCESCSGLVKPDIIFSRERLPERFCELAYYKDFVKCDFLIVIGTSLAVRPFAYLIDHPADEVPRLLINPEIVGVQGSPTQGFNFAAMSRGCAGMLRLRAGAMRGS</sequence>
<evidence type="ECO:0000256" key="3">
    <source>
        <dbReference type="ARBA" id="ARBA00022679"/>
    </source>
</evidence>
<protein>
    <submittedName>
        <fullName evidence="9">DHS-like NAD/FAD-binding domain-containing protein</fullName>
    </submittedName>
</protein>
<gene>
    <name evidence="9" type="ORF">BDK51DRAFT_27479</name>
</gene>
<keyword evidence="6" id="KW-0520">NAD</keyword>
<dbReference type="Gene3D" id="3.30.1600.10">
    <property type="entry name" value="SIR2/SIRT2 'Small Domain"/>
    <property type="match status" value="1"/>
</dbReference>
<dbReference type="GO" id="GO:0005634">
    <property type="term" value="C:nucleus"/>
    <property type="evidence" value="ECO:0007669"/>
    <property type="project" value="TreeGrafter"/>
</dbReference>
<keyword evidence="5" id="KW-0862">Zinc</keyword>
<dbReference type="InterPro" id="IPR026590">
    <property type="entry name" value="Ssirtuin_cat_dom"/>
</dbReference>
<keyword evidence="4" id="KW-0479">Metal-binding</keyword>
<evidence type="ECO:0000259" key="8">
    <source>
        <dbReference type="PROSITE" id="PS50305"/>
    </source>
</evidence>
<evidence type="ECO:0000256" key="4">
    <source>
        <dbReference type="ARBA" id="ARBA00022723"/>
    </source>
</evidence>
<evidence type="ECO:0000256" key="6">
    <source>
        <dbReference type="ARBA" id="ARBA00023027"/>
    </source>
</evidence>
<comment type="cofactor">
    <cofactor evidence="1">
        <name>Zn(2+)</name>
        <dbReference type="ChEBI" id="CHEBI:29105"/>
    </cofactor>
</comment>
<dbReference type="GO" id="GO:0017136">
    <property type="term" value="F:histone deacetylase activity, NAD-dependent"/>
    <property type="evidence" value="ECO:0007669"/>
    <property type="project" value="TreeGrafter"/>
</dbReference>
<feature type="domain" description="Deacetylase sirtuin-type" evidence="8">
    <location>
        <begin position="1"/>
        <end position="291"/>
    </location>
</feature>
<evidence type="ECO:0000256" key="2">
    <source>
        <dbReference type="ARBA" id="ARBA00006924"/>
    </source>
</evidence>
<dbReference type="InterPro" id="IPR050134">
    <property type="entry name" value="NAD-dep_sirtuin_deacylases"/>
</dbReference>
<dbReference type="SUPFAM" id="SSF52467">
    <property type="entry name" value="DHS-like NAD/FAD-binding domain"/>
    <property type="match status" value="2"/>
</dbReference>
<comment type="similarity">
    <text evidence="2">Belongs to the sirtuin family. Class I subfamily.</text>
</comment>
<comment type="caution">
    <text evidence="7">Lacks conserved residue(s) required for the propagation of feature annotation.</text>
</comment>
<dbReference type="AlphaFoldDB" id="A0A4V1IQ54"/>
<evidence type="ECO:0000313" key="9">
    <source>
        <dbReference type="EMBL" id="RKO85367.1"/>
    </source>
</evidence>
<evidence type="ECO:0000313" key="10">
    <source>
        <dbReference type="Proteomes" id="UP000269721"/>
    </source>
</evidence>
<keyword evidence="10" id="KW-1185">Reference proteome</keyword>
<evidence type="ECO:0000256" key="5">
    <source>
        <dbReference type="ARBA" id="ARBA00022833"/>
    </source>
</evidence>
<dbReference type="InterPro" id="IPR029035">
    <property type="entry name" value="DHS-like_NAD/FAD-binding_dom"/>
</dbReference>
<dbReference type="PROSITE" id="PS50305">
    <property type="entry name" value="SIRTUIN"/>
    <property type="match status" value="1"/>
</dbReference>
<proteinExistence type="inferred from homology"/>
<dbReference type="Pfam" id="PF02146">
    <property type="entry name" value="SIR2"/>
    <property type="match status" value="2"/>
</dbReference>
<evidence type="ECO:0000256" key="7">
    <source>
        <dbReference type="PROSITE-ProRule" id="PRU00236"/>
    </source>
</evidence>
<accession>A0A4V1IQ54</accession>
<keyword evidence="3" id="KW-0808">Transferase</keyword>
<dbReference type="GO" id="GO:0046872">
    <property type="term" value="F:metal ion binding"/>
    <property type="evidence" value="ECO:0007669"/>
    <property type="project" value="UniProtKB-KW"/>
</dbReference>
<dbReference type="InterPro" id="IPR026591">
    <property type="entry name" value="Sirtuin_cat_small_dom_sf"/>
</dbReference>
<name>A0A4V1IQ54_9FUNG</name>